<evidence type="ECO:0000313" key="2">
    <source>
        <dbReference type="EMBL" id="CAA9195844.1"/>
    </source>
</evidence>
<organism evidence="2 3">
    <name type="scientific">Flavobacterium collinsii</name>
    <dbReference type="NCBI Taxonomy" id="1114861"/>
    <lineage>
        <taxon>Bacteria</taxon>
        <taxon>Pseudomonadati</taxon>
        <taxon>Bacteroidota</taxon>
        <taxon>Flavobacteriia</taxon>
        <taxon>Flavobacteriales</taxon>
        <taxon>Flavobacteriaceae</taxon>
        <taxon>Flavobacterium</taxon>
    </lineage>
</organism>
<comment type="caution">
    <text evidence="2">The sequence shown here is derived from an EMBL/GenBank/DDBJ whole genome shotgun (WGS) entry which is preliminary data.</text>
</comment>
<sequence length="49" mass="5606">MRCSNCGKETPFSGKVCHWCNNDKSKDQQTHSVVVVVSVIIVFIIWMCF</sequence>
<dbReference type="Proteomes" id="UP000474567">
    <property type="component" value="Unassembled WGS sequence"/>
</dbReference>
<proteinExistence type="predicted"/>
<keyword evidence="1" id="KW-0812">Transmembrane</keyword>
<reference evidence="2 3" key="1">
    <citation type="submission" date="2020-02" db="EMBL/GenBank/DDBJ databases">
        <authorList>
            <person name="Criscuolo A."/>
        </authorList>
    </citation>
    <scope>NUCLEOTIDE SEQUENCE [LARGE SCALE GENOMIC DNA]</scope>
    <source>
        <strain evidence="2">CECT7796</strain>
    </source>
</reference>
<evidence type="ECO:0000313" key="3">
    <source>
        <dbReference type="Proteomes" id="UP000474567"/>
    </source>
</evidence>
<dbReference type="EMBL" id="CADCST010000064">
    <property type="protein sequence ID" value="CAA9195844.1"/>
    <property type="molecule type" value="Genomic_DNA"/>
</dbReference>
<accession>A0ABM8KEW7</accession>
<feature type="transmembrane region" description="Helical" evidence="1">
    <location>
        <begin position="31"/>
        <end position="48"/>
    </location>
</feature>
<protein>
    <recommendedName>
        <fullName evidence="4">DUF2116 family Zn-ribbon domain-containing protein</fullName>
    </recommendedName>
</protein>
<gene>
    <name evidence="2" type="ORF">FLACOL7796_00838</name>
</gene>
<keyword evidence="3" id="KW-1185">Reference proteome</keyword>
<evidence type="ECO:0008006" key="4">
    <source>
        <dbReference type="Google" id="ProtNLM"/>
    </source>
</evidence>
<keyword evidence="1" id="KW-1133">Transmembrane helix</keyword>
<keyword evidence="1" id="KW-0472">Membrane</keyword>
<name>A0ABM8KEW7_9FLAO</name>
<evidence type="ECO:0000256" key="1">
    <source>
        <dbReference type="SAM" id="Phobius"/>
    </source>
</evidence>